<name>A0A5J4RV59_9ZZZZ</name>
<gene>
    <name evidence="2" type="ORF">EZS27_014197</name>
</gene>
<evidence type="ECO:0000256" key="1">
    <source>
        <dbReference type="SAM" id="MobiDB-lite"/>
    </source>
</evidence>
<reference evidence="2" key="1">
    <citation type="submission" date="2019-03" db="EMBL/GenBank/DDBJ databases">
        <title>Single cell metagenomics reveals metabolic interactions within the superorganism composed of flagellate Streblomastix strix and complex community of Bacteroidetes bacteria on its surface.</title>
        <authorList>
            <person name="Treitli S.C."/>
            <person name="Kolisko M."/>
            <person name="Husnik F."/>
            <person name="Keeling P."/>
            <person name="Hampl V."/>
        </authorList>
    </citation>
    <scope>NUCLEOTIDE SEQUENCE</scope>
    <source>
        <strain evidence="2">STM</strain>
    </source>
</reference>
<comment type="caution">
    <text evidence="2">The sequence shown here is derived from an EMBL/GenBank/DDBJ whole genome shotgun (WGS) entry which is preliminary data.</text>
</comment>
<sequence length="32" mass="3415">MINTTHINRKIKQNPAKRHGAAGSNPTAGTND</sequence>
<protein>
    <submittedName>
        <fullName evidence="2">Uncharacterized protein</fullName>
    </submittedName>
</protein>
<dbReference type="AlphaFoldDB" id="A0A5J4RV59"/>
<evidence type="ECO:0000313" key="2">
    <source>
        <dbReference type="EMBL" id="KAA6337734.1"/>
    </source>
</evidence>
<organism evidence="2">
    <name type="scientific">termite gut metagenome</name>
    <dbReference type="NCBI Taxonomy" id="433724"/>
    <lineage>
        <taxon>unclassified sequences</taxon>
        <taxon>metagenomes</taxon>
        <taxon>organismal metagenomes</taxon>
    </lineage>
</organism>
<proteinExistence type="predicted"/>
<accession>A0A5J4RV59</accession>
<feature type="region of interest" description="Disordered" evidence="1">
    <location>
        <begin position="1"/>
        <end position="32"/>
    </location>
</feature>
<feature type="compositionally biased region" description="Basic residues" evidence="1">
    <location>
        <begin position="7"/>
        <end position="20"/>
    </location>
</feature>
<dbReference type="EMBL" id="SNRY01000674">
    <property type="protein sequence ID" value="KAA6337734.1"/>
    <property type="molecule type" value="Genomic_DNA"/>
</dbReference>